<evidence type="ECO:0000256" key="1">
    <source>
        <dbReference type="SAM" id="SignalP"/>
    </source>
</evidence>
<proteinExistence type="predicted"/>
<sequence>MKKLFFSAVALVAFSSVSMAETKESGTGKECTKVFLAALDTATSNGASEADAWMFASVAQYFCLKEVRLF</sequence>
<dbReference type="AlphaFoldDB" id="A0A4R6QIH4"/>
<feature type="chain" id="PRO_5020987767" evidence="1">
    <location>
        <begin position="21"/>
        <end position="70"/>
    </location>
</feature>
<comment type="caution">
    <text evidence="2">The sequence shown here is derived from an EMBL/GenBank/DDBJ whole genome shotgun (WGS) entry which is preliminary data.</text>
</comment>
<dbReference type="Proteomes" id="UP000295260">
    <property type="component" value="Unassembled WGS sequence"/>
</dbReference>
<protein>
    <submittedName>
        <fullName evidence="2">Uncharacterized protein</fullName>
    </submittedName>
</protein>
<evidence type="ECO:0000313" key="3">
    <source>
        <dbReference type="Proteomes" id="UP000295260"/>
    </source>
</evidence>
<feature type="signal peptide" evidence="1">
    <location>
        <begin position="1"/>
        <end position="20"/>
    </location>
</feature>
<evidence type="ECO:0000313" key="2">
    <source>
        <dbReference type="EMBL" id="TDP61942.1"/>
    </source>
</evidence>
<organism evidence="2 3">
    <name type="scientific">Flavobacterium dankookense</name>
    <dbReference type="NCBI Taxonomy" id="706186"/>
    <lineage>
        <taxon>Bacteria</taxon>
        <taxon>Pseudomonadati</taxon>
        <taxon>Bacteroidota</taxon>
        <taxon>Flavobacteriia</taxon>
        <taxon>Flavobacteriales</taxon>
        <taxon>Flavobacteriaceae</taxon>
        <taxon>Flavobacterium</taxon>
    </lineage>
</organism>
<name>A0A4R6QIH4_9FLAO</name>
<dbReference type="RefSeq" id="WP_133531456.1">
    <property type="nucleotide sequence ID" value="NZ_SNXR01000001.1"/>
</dbReference>
<keyword evidence="1" id="KW-0732">Signal</keyword>
<keyword evidence="3" id="KW-1185">Reference proteome</keyword>
<reference evidence="2 3" key="1">
    <citation type="submission" date="2019-03" db="EMBL/GenBank/DDBJ databases">
        <title>Genomic Encyclopedia of Archaeal and Bacterial Type Strains, Phase II (KMG-II): from individual species to whole genera.</title>
        <authorList>
            <person name="Goeker M."/>
        </authorList>
    </citation>
    <scope>NUCLEOTIDE SEQUENCE [LARGE SCALE GENOMIC DNA]</scope>
    <source>
        <strain evidence="2 3">DSM 25687</strain>
    </source>
</reference>
<gene>
    <name evidence="2" type="ORF">BC748_0054</name>
</gene>
<accession>A0A4R6QIH4</accession>
<dbReference type="EMBL" id="SNXR01000001">
    <property type="protein sequence ID" value="TDP61942.1"/>
    <property type="molecule type" value="Genomic_DNA"/>
</dbReference>